<keyword evidence="4" id="KW-1185">Reference proteome</keyword>
<evidence type="ECO:0000313" key="3">
    <source>
        <dbReference type="EMBL" id="KAG2652244.1"/>
    </source>
</evidence>
<keyword evidence="2" id="KW-0732">Signal</keyword>
<dbReference type="AlphaFoldDB" id="A0A8T0X4K1"/>
<evidence type="ECO:0000256" key="2">
    <source>
        <dbReference type="SAM" id="SignalP"/>
    </source>
</evidence>
<evidence type="ECO:0000256" key="1">
    <source>
        <dbReference type="SAM" id="MobiDB-lite"/>
    </source>
</evidence>
<gene>
    <name evidence="3" type="ORF">PVAP13_1NG342300</name>
</gene>
<sequence length="165" mass="17695">MTCRTHLSIALVYLLTAHTLPPEVWLSPSTRRPPASSPPPFPSYRRSFSHCHRPVLEIRPLLGAGGSGIAAWPSRRGGAVARSSPGSCRRRGGPGAGDGRDGGQRNGVKEQGPRWRPARRHEGEGPDGSLCDGAKELAWRARVARAGKGAQGHASRERKEGEDVE</sequence>
<accession>A0A8T0X4K1</accession>
<reference evidence="3" key="1">
    <citation type="submission" date="2020-05" db="EMBL/GenBank/DDBJ databases">
        <title>WGS assembly of Panicum virgatum.</title>
        <authorList>
            <person name="Lovell J.T."/>
            <person name="Jenkins J."/>
            <person name="Shu S."/>
            <person name="Juenger T.E."/>
            <person name="Schmutz J."/>
        </authorList>
    </citation>
    <scope>NUCLEOTIDE SEQUENCE</scope>
    <source>
        <strain evidence="3">AP13</strain>
    </source>
</reference>
<feature type="signal peptide" evidence="2">
    <location>
        <begin position="1"/>
        <end position="19"/>
    </location>
</feature>
<feature type="compositionally biased region" description="Basic and acidic residues" evidence="1">
    <location>
        <begin position="98"/>
        <end position="113"/>
    </location>
</feature>
<evidence type="ECO:0000313" key="4">
    <source>
        <dbReference type="Proteomes" id="UP000823388"/>
    </source>
</evidence>
<dbReference type="Proteomes" id="UP000823388">
    <property type="component" value="Chromosome 1N"/>
</dbReference>
<feature type="region of interest" description="Disordered" evidence="1">
    <location>
        <begin position="71"/>
        <end position="165"/>
    </location>
</feature>
<feature type="compositionally biased region" description="Basic and acidic residues" evidence="1">
    <location>
        <begin position="154"/>
        <end position="165"/>
    </location>
</feature>
<comment type="caution">
    <text evidence="3">The sequence shown here is derived from an EMBL/GenBank/DDBJ whole genome shotgun (WGS) entry which is preliminary data.</text>
</comment>
<organism evidence="3 4">
    <name type="scientific">Panicum virgatum</name>
    <name type="common">Blackwell switchgrass</name>
    <dbReference type="NCBI Taxonomy" id="38727"/>
    <lineage>
        <taxon>Eukaryota</taxon>
        <taxon>Viridiplantae</taxon>
        <taxon>Streptophyta</taxon>
        <taxon>Embryophyta</taxon>
        <taxon>Tracheophyta</taxon>
        <taxon>Spermatophyta</taxon>
        <taxon>Magnoliopsida</taxon>
        <taxon>Liliopsida</taxon>
        <taxon>Poales</taxon>
        <taxon>Poaceae</taxon>
        <taxon>PACMAD clade</taxon>
        <taxon>Panicoideae</taxon>
        <taxon>Panicodae</taxon>
        <taxon>Paniceae</taxon>
        <taxon>Panicinae</taxon>
        <taxon>Panicum</taxon>
        <taxon>Panicum sect. Hiantes</taxon>
    </lineage>
</organism>
<feature type="chain" id="PRO_5035729877" evidence="2">
    <location>
        <begin position="20"/>
        <end position="165"/>
    </location>
</feature>
<proteinExistence type="predicted"/>
<name>A0A8T0X4K1_PANVG</name>
<dbReference type="EMBL" id="CM029038">
    <property type="protein sequence ID" value="KAG2652244.1"/>
    <property type="molecule type" value="Genomic_DNA"/>
</dbReference>
<protein>
    <submittedName>
        <fullName evidence="3">Uncharacterized protein</fullName>
    </submittedName>
</protein>